<organism evidence="4 5">
    <name type="scientific">Streptomyces luomodiensis</name>
    <dbReference type="NCBI Taxonomy" id="3026192"/>
    <lineage>
        <taxon>Bacteria</taxon>
        <taxon>Bacillati</taxon>
        <taxon>Actinomycetota</taxon>
        <taxon>Actinomycetes</taxon>
        <taxon>Kitasatosporales</taxon>
        <taxon>Streptomycetaceae</taxon>
        <taxon>Streptomyces</taxon>
    </lineage>
</organism>
<dbReference type="Gene3D" id="3.90.79.10">
    <property type="entry name" value="Nucleoside Triphosphate Pyrophosphohydrolase"/>
    <property type="match status" value="1"/>
</dbReference>
<dbReference type="PANTHER" id="PTHR21340">
    <property type="entry name" value="DIADENOSINE 5,5-P1,P4-TETRAPHOSPHATE PYROPHOSPHOHYDROLASE MUTT"/>
    <property type="match status" value="1"/>
</dbReference>
<dbReference type="Proteomes" id="UP001305606">
    <property type="component" value="Chromosome"/>
</dbReference>
<evidence type="ECO:0000256" key="2">
    <source>
        <dbReference type="SAM" id="MobiDB-lite"/>
    </source>
</evidence>
<dbReference type="InterPro" id="IPR020084">
    <property type="entry name" value="NUDIX_hydrolase_CS"/>
</dbReference>
<dbReference type="RefSeq" id="WP_311034197.1">
    <property type="nucleotide sequence ID" value="NZ_CP117522.1"/>
</dbReference>
<protein>
    <submittedName>
        <fullName evidence="4">NUDIX domain-containing protein</fullName>
    </submittedName>
</protein>
<dbReference type="InterPro" id="IPR015797">
    <property type="entry name" value="NUDIX_hydrolase-like_dom_sf"/>
</dbReference>
<dbReference type="PANTHER" id="PTHR21340:SF7">
    <property type="entry name" value="NUDIX HYDROLASE DOMAIN-CONTAINING PROTEIN"/>
    <property type="match status" value="1"/>
</dbReference>
<accession>A0ABY9UQM2</accession>
<feature type="region of interest" description="Disordered" evidence="2">
    <location>
        <begin position="48"/>
        <end position="77"/>
    </location>
</feature>
<proteinExistence type="predicted"/>
<dbReference type="SUPFAM" id="SSF55811">
    <property type="entry name" value="Nudix"/>
    <property type="match status" value="1"/>
</dbReference>
<evidence type="ECO:0000259" key="3">
    <source>
        <dbReference type="PROSITE" id="PS51462"/>
    </source>
</evidence>
<sequence length="167" mass="18087">MTRKRSAGILLYRGTGPADPAVEVLLAHMGGPFWAAKDEGAWTVPKGEYDGDETPEAAARREFEEELGTPPPDGGLMPLGSVTQTGGKYVTVWALKGDLDPEGISPGTFAMEWPRGSGRIREFPEVDRVAWFGPDEARRKIVAKQRIFLDRLEELVRGPEGAGPALG</sequence>
<reference evidence="4 5" key="1">
    <citation type="submission" date="2023-02" db="EMBL/GenBank/DDBJ databases">
        <title>Streptomyces sp. SCA4-21 with antifungal activity against Fusarium oxysporum f. sp. cubense, Streptomyces sp. SCA2-17 with antifungal activity against Fusarium oxysporum f. sp. cubense.</title>
        <authorList>
            <person name="Qi D."/>
        </authorList>
    </citation>
    <scope>NUCLEOTIDE SEQUENCE [LARGE SCALE GENOMIC DNA]</scope>
    <source>
        <strain evidence="4 5">SCA4-21</strain>
    </source>
</reference>
<name>A0ABY9UQM2_9ACTN</name>
<dbReference type="PROSITE" id="PS51462">
    <property type="entry name" value="NUDIX"/>
    <property type="match status" value="1"/>
</dbReference>
<dbReference type="PROSITE" id="PS00893">
    <property type="entry name" value="NUDIX_BOX"/>
    <property type="match status" value="1"/>
</dbReference>
<dbReference type="Pfam" id="PF00293">
    <property type="entry name" value="NUDIX"/>
    <property type="match status" value="1"/>
</dbReference>
<keyword evidence="5" id="KW-1185">Reference proteome</keyword>
<keyword evidence="1" id="KW-0378">Hydrolase</keyword>
<dbReference type="InterPro" id="IPR051325">
    <property type="entry name" value="Nudix_hydrolase_domain"/>
</dbReference>
<dbReference type="CDD" id="cd04662">
    <property type="entry name" value="NUDIX_Hydrolase"/>
    <property type="match status" value="1"/>
</dbReference>
<feature type="domain" description="Nudix hydrolase" evidence="3">
    <location>
        <begin position="2"/>
        <end position="154"/>
    </location>
</feature>
<dbReference type="EMBL" id="CP117522">
    <property type="protein sequence ID" value="WNE94771.1"/>
    <property type="molecule type" value="Genomic_DNA"/>
</dbReference>
<evidence type="ECO:0000313" key="5">
    <source>
        <dbReference type="Proteomes" id="UP001305606"/>
    </source>
</evidence>
<dbReference type="InterPro" id="IPR000086">
    <property type="entry name" value="NUDIX_hydrolase_dom"/>
</dbReference>
<evidence type="ECO:0000256" key="1">
    <source>
        <dbReference type="ARBA" id="ARBA00022801"/>
    </source>
</evidence>
<evidence type="ECO:0000313" key="4">
    <source>
        <dbReference type="EMBL" id="WNE94771.1"/>
    </source>
</evidence>
<gene>
    <name evidence="4" type="ORF">PS467_05160</name>
</gene>